<proteinExistence type="predicted"/>
<evidence type="ECO:0000313" key="2">
    <source>
        <dbReference type="EMBL" id="SMG11000.1"/>
    </source>
</evidence>
<dbReference type="STRING" id="150121.SAMN06296010_0271"/>
<evidence type="ECO:0000313" key="3">
    <source>
        <dbReference type="Proteomes" id="UP000193244"/>
    </source>
</evidence>
<sequence length="91" mass="9243">MNSDTDNAAPRTHVAVRVLLGVAGAVFMCALIYGGLAVFVSGAAESSQDVAGILRSLYISAVAGGVAILLAITALVVSRSPGRDISRASRR</sequence>
<gene>
    <name evidence="2" type="ORF">SAMN06296010_0271</name>
</gene>
<keyword evidence="1" id="KW-0472">Membrane</keyword>
<reference evidence="3" key="1">
    <citation type="submission" date="2017-04" db="EMBL/GenBank/DDBJ databases">
        <authorList>
            <person name="Varghese N."/>
            <person name="Submissions S."/>
        </authorList>
    </citation>
    <scope>NUCLEOTIDE SEQUENCE [LARGE SCALE GENOMIC DNA]</scope>
    <source>
        <strain evidence="3">VKM Ac-2510</strain>
    </source>
</reference>
<keyword evidence="1" id="KW-0812">Transmembrane</keyword>
<name>A0A1X7I9D4_9MICO</name>
<dbReference type="EMBL" id="FXAY01000001">
    <property type="protein sequence ID" value="SMG11000.1"/>
    <property type="molecule type" value="Genomic_DNA"/>
</dbReference>
<keyword evidence="3" id="KW-1185">Reference proteome</keyword>
<feature type="transmembrane region" description="Helical" evidence="1">
    <location>
        <begin position="56"/>
        <end position="77"/>
    </location>
</feature>
<keyword evidence="1" id="KW-1133">Transmembrane helix</keyword>
<dbReference type="RefSeq" id="WP_085482217.1">
    <property type="nucleotide sequence ID" value="NZ_FXAY01000001.1"/>
</dbReference>
<organism evidence="2 3">
    <name type="scientific">Agreia pratensis</name>
    <dbReference type="NCBI Taxonomy" id="150121"/>
    <lineage>
        <taxon>Bacteria</taxon>
        <taxon>Bacillati</taxon>
        <taxon>Actinomycetota</taxon>
        <taxon>Actinomycetes</taxon>
        <taxon>Micrococcales</taxon>
        <taxon>Microbacteriaceae</taxon>
        <taxon>Agreia</taxon>
    </lineage>
</organism>
<dbReference type="OrthoDB" id="9946143at2"/>
<feature type="transmembrane region" description="Helical" evidence="1">
    <location>
        <begin position="18"/>
        <end position="44"/>
    </location>
</feature>
<protein>
    <submittedName>
        <fullName evidence="2">Uncharacterized protein</fullName>
    </submittedName>
</protein>
<dbReference type="Proteomes" id="UP000193244">
    <property type="component" value="Unassembled WGS sequence"/>
</dbReference>
<accession>A0A1X7I9D4</accession>
<dbReference type="AlphaFoldDB" id="A0A1X7I9D4"/>
<evidence type="ECO:0000256" key="1">
    <source>
        <dbReference type="SAM" id="Phobius"/>
    </source>
</evidence>